<feature type="domain" description="TnsA endonuclease C-terminal" evidence="1">
    <location>
        <begin position="135"/>
        <end position="203"/>
    </location>
</feature>
<dbReference type="Pfam" id="PF08722">
    <property type="entry name" value="Tn7_TnsA-like_N"/>
    <property type="match status" value="1"/>
</dbReference>
<protein>
    <submittedName>
        <fullName evidence="3">TnsA endonuclease N-terminal domain-containing protein</fullName>
    </submittedName>
</protein>
<sequence length="217" mass="26273">MITSFKRIRKILPNNFSVTGHICSIKNNEHIEFESSLERDFIYLLEYNLEVKRYYEQPIKINYLDKNIEKYYVPDFFVEYWDGTKELVEVKYAQELEEKHNELSTKFKAAELFCTKNNITFKIYNEHLIRTPLGWNAKFLNYYRYPKFDLNFDEITMIRNRLEELNNSTPAKLIKDMANDESKQAELLYLLWYLIANYSITFDNDKKLSMNTLIWVK</sequence>
<dbReference type="AlphaFoldDB" id="A0AAT9H2U9"/>
<evidence type="ECO:0000313" key="3">
    <source>
        <dbReference type="EMBL" id="BFM44100.1"/>
    </source>
</evidence>
<name>A0AAT9H2U9_9FLAO</name>
<feature type="domain" description="TnsA endonuclease N-terminal" evidence="2">
    <location>
        <begin position="50"/>
        <end position="126"/>
    </location>
</feature>
<gene>
    <name evidence="3" type="ORF">CFS9_27410</name>
</gene>
<dbReference type="Pfam" id="PF08721">
    <property type="entry name" value="Tn7_Tnp_TnsA_C"/>
    <property type="match status" value="1"/>
</dbReference>
<proteinExistence type="predicted"/>
<dbReference type="EMBL" id="AP031573">
    <property type="protein sequence ID" value="BFM44100.1"/>
    <property type="molecule type" value="Genomic_DNA"/>
</dbReference>
<keyword evidence="3" id="KW-0540">Nuclease</keyword>
<dbReference type="GO" id="GO:0004519">
    <property type="term" value="F:endonuclease activity"/>
    <property type="evidence" value="ECO:0007669"/>
    <property type="project" value="UniProtKB-KW"/>
</dbReference>
<reference evidence="3" key="1">
    <citation type="submission" date="2024-05" db="EMBL/GenBank/DDBJ databases">
        <title>Whole-Genome Sequence of CFS9, a Potential Fish Probiotic Isolated from the Body Surface of Silurus asotus.</title>
        <authorList>
            <person name="Kojima M."/>
            <person name="Tobioka K."/>
            <person name="Yokota K."/>
            <person name="Nakatani H."/>
            <person name="Hori K."/>
            <person name="Tamaru Y."/>
            <person name="Okazaki F."/>
        </authorList>
    </citation>
    <scope>NUCLEOTIDE SEQUENCE</scope>
    <source>
        <strain evidence="3">CFS9</strain>
    </source>
</reference>
<accession>A0AAT9H2U9</accession>
<dbReference type="InterPro" id="IPR014832">
    <property type="entry name" value="TnsA_C"/>
</dbReference>
<dbReference type="InterPro" id="IPR014833">
    <property type="entry name" value="TnsA_N"/>
</dbReference>
<dbReference type="Gene3D" id="3.40.1350.10">
    <property type="match status" value="1"/>
</dbReference>
<dbReference type="InterPro" id="IPR011856">
    <property type="entry name" value="tRNA_endonuc-like_dom_sf"/>
</dbReference>
<organism evidence="3">
    <name type="scientific">Flavobacterium sp. CFS9</name>
    <dbReference type="NCBI Taxonomy" id="3143118"/>
    <lineage>
        <taxon>Bacteria</taxon>
        <taxon>Pseudomonadati</taxon>
        <taxon>Bacteroidota</taxon>
        <taxon>Flavobacteriia</taxon>
        <taxon>Flavobacteriales</taxon>
        <taxon>Flavobacteriaceae</taxon>
        <taxon>Flavobacterium</taxon>
    </lineage>
</organism>
<keyword evidence="3" id="KW-0378">Hydrolase</keyword>
<evidence type="ECO:0000259" key="2">
    <source>
        <dbReference type="Pfam" id="PF08722"/>
    </source>
</evidence>
<dbReference type="RefSeq" id="WP_369615245.1">
    <property type="nucleotide sequence ID" value="NZ_AP031573.1"/>
</dbReference>
<evidence type="ECO:0000259" key="1">
    <source>
        <dbReference type="Pfam" id="PF08721"/>
    </source>
</evidence>
<keyword evidence="3" id="KW-0255">Endonuclease</keyword>
<dbReference type="GO" id="GO:0003676">
    <property type="term" value="F:nucleic acid binding"/>
    <property type="evidence" value="ECO:0007669"/>
    <property type="project" value="InterPro"/>
</dbReference>